<dbReference type="Pfam" id="PF00621">
    <property type="entry name" value="RhoGEF"/>
    <property type="match status" value="1"/>
</dbReference>
<name>A0A9N8ZP03_9GLOM</name>
<evidence type="ECO:0000313" key="6">
    <source>
        <dbReference type="EMBL" id="CAG8501947.1"/>
    </source>
</evidence>
<dbReference type="InterPro" id="IPR000219">
    <property type="entry name" value="DH_dom"/>
</dbReference>
<keyword evidence="2" id="KW-0963">Cytoplasm</keyword>
<dbReference type="GO" id="GO:0005737">
    <property type="term" value="C:cytoplasm"/>
    <property type="evidence" value="ECO:0007669"/>
    <property type="project" value="UniProtKB-SubCell"/>
</dbReference>
<keyword evidence="7" id="KW-1185">Reference proteome</keyword>
<dbReference type="GO" id="GO:0035025">
    <property type="term" value="P:positive regulation of Rho protein signal transduction"/>
    <property type="evidence" value="ECO:0007669"/>
    <property type="project" value="TreeGrafter"/>
</dbReference>
<dbReference type="InterPro" id="IPR035899">
    <property type="entry name" value="DBL_dom_sf"/>
</dbReference>
<dbReference type="PROSITE" id="PS50010">
    <property type="entry name" value="DH_2"/>
    <property type="match status" value="1"/>
</dbReference>
<evidence type="ECO:0000256" key="3">
    <source>
        <dbReference type="SAM" id="Coils"/>
    </source>
</evidence>
<comment type="caution">
    <text evidence="6">The sequence shown here is derived from an EMBL/GenBank/DDBJ whole genome shotgun (WGS) entry which is preliminary data.</text>
</comment>
<feature type="domain" description="DH" evidence="5">
    <location>
        <begin position="176"/>
        <end position="368"/>
    </location>
</feature>
<evidence type="ECO:0000256" key="4">
    <source>
        <dbReference type="SAM" id="MobiDB-lite"/>
    </source>
</evidence>
<comment type="subcellular location">
    <subcellularLocation>
        <location evidence="1">Cytoplasm</location>
    </subcellularLocation>
</comment>
<evidence type="ECO:0000256" key="2">
    <source>
        <dbReference type="ARBA" id="ARBA00022490"/>
    </source>
</evidence>
<feature type="coiled-coil region" evidence="3">
    <location>
        <begin position="348"/>
        <end position="382"/>
    </location>
</feature>
<dbReference type="OrthoDB" id="1716625at2759"/>
<evidence type="ECO:0000313" key="7">
    <source>
        <dbReference type="Proteomes" id="UP000789508"/>
    </source>
</evidence>
<dbReference type="InterPro" id="IPR051480">
    <property type="entry name" value="Endocytic_GEF_Adapter"/>
</dbReference>
<dbReference type="PANTHER" id="PTHR46006">
    <property type="entry name" value="RHO GUANINE NUCLEOTIDE EXCHANGE FACTOR AT 64C, ISOFORM A"/>
    <property type="match status" value="1"/>
</dbReference>
<proteinExistence type="predicted"/>
<dbReference type="Proteomes" id="UP000789508">
    <property type="component" value="Unassembled WGS sequence"/>
</dbReference>
<evidence type="ECO:0000256" key="1">
    <source>
        <dbReference type="ARBA" id="ARBA00004496"/>
    </source>
</evidence>
<dbReference type="AlphaFoldDB" id="A0A9N8ZP03"/>
<evidence type="ECO:0000259" key="5">
    <source>
        <dbReference type="PROSITE" id="PS50010"/>
    </source>
</evidence>
<feature type="region of interest" description="Disordered" evidence="4">
    <location>
        <begin position="70"/>
        <end position="102"/>
    </location>
</feature>
<dbReference type="EMBL" id="CAJVPS010000666">
    <property type="protein sequence ID" value="CAG8501947.1"/>
    <property type="molecule type" value="Genomic_DNA"/>
</dbReference>
<gene>
    <name evidence="6" type="ORF">ALEPTO_LOCUS3529</name>
</gene>
<accession>A0A9N8ZP03</accession>
<reference evidence="6" key="1">
    <citation type="submission" date="2021-06" db="EMBL/GenBank/DDBJ databases">
        <authorList>
            <person name="Kallberg Y."/>
            <person name="Tangrot J."/>
            <person name="Rosling A."/>
        </authorList>
    </citation>
    <scope>NUCLEOTIDE SEQUENCE</scope>
    <source>
        <strain evidence="6">FL130A</strain>
    </source>
</reference>
<dbReference type="Gene3D" id="1.20.900.10">
    <property type="entry name" value="Dbl homology (DH) domain"/>
    <property type="match status" value="1"/>
</dbReference>
<keyword evidence="3" id="KW-0175">Coiled coil</keyword>
<dbReference type="SUPFAM" id="SSF48065">
    <property type="entry name" value="DBL homology domain (DH-domain)"/>
    <property type="match status" value="1"/>
</dbReference>
<dbReference type="PANTHER" id="PTHR46006:SF7">
    <property type="entry name" value="DH DOMAIN-CONTAINING PROTEIN"/>
    <property type="match status" value="1"/>
</dbReference>
<organism evidence="6 7">
    <name type="scientific">Ambispora leptoticha</name>
    <dbReference type="NCBI Taxonomy" id="144679"/>
    <lineage>
        <taxon>Eukaryota</taxon>
        <taxon>Fungi</taxon>
        <taxon>Fungi incertae sedis</taxon>
        <taxon>Mucoromycota</taxon>
        <taxon>Glomeromycotina</taxon>
        <taxon>Glomeromycetes</taxon>
        <taxon>Archaeosporales</taxon>
        <taxon>Ambisporaceae</taxon>
        <taxon>Ambispora</taxon>
    </lineage>
</organism>
<protein>
    <submittedName>
        <fullName evidence="6">10449_t:CDS:1</fullName>
    </submittedName>
</protein>
<dbReference type="GO" id="GO:0005085">
    <property type="term" value="F:guanyl-nucleotide exchange factor activity"/>
    <property type="evidence" value="ECO:0007669"/>
    <property type="project" value="InterPro"/>
</dbReference>
<dbReference type="SMART" id="SM00325">
    <property type="entry name" value="RhoGEF"/>
    <property type="match status" value="1"/>
</dbReference>
<sequence length="406" mass="46356">MSLSKIFAAFTASAAVEPTKSSLLSTKTSKASPQPTASIYKISPTTQITDNNIVITPNGECSLKRSTAILRSKNQRHNSVQSSPLPRRQNHVEEQQPPPNLHIQTTAAKLNRLRKTQSSNSMLFKNPLRRNLSSTSIPVATNTIITSPPSPDATVPLWTEQVDAETKKKMDPETIQRQEVMFEIIRTEKEFVDDLQYLLDHYVTAIQGSRIGIRLPNSLVQTFSVLQEIYYMHRNISRQLLNLQAIYQVVPSITEALNSLVVSIRIYDKYLLYHKAAISELANARKKGNKLGQLVNKLESHVTTGRYRSLESLLTKPIQRLCKYPLLIMTLLRVTPEFSMELPIRIDHEQLSKLHNKLDCEIRELQERNERAKREENLNRRINKINSLALMVTRQNRRLSIMASTR</sequence>